<dbReference type="InterPro" id="IPR003362">
    <property type="entry name" value="Bact_transf"/>
</dbReference>
<protein>
    <submittedName>
        <fullName evidence="9">Exopolysaccharide biosynthesis polyprenyl glycosylphosphotransferase</fullName>
    </submittedName>
</protein>
<dbReference type="EMBL" id="FZOH01000007">
    <property type="protein sequence ID" value="SNS67760.1"/>
    <property type="molecule type" value="Genomic_DNA"/>
</dbReference>
<sequence length="512" mass="55090">MVLRDVREAQSAALVPVPRSAPPAEALTPAAVPAPTWATASDGLRRPVPRWLRAYHVAVVGSDLVAGAVAGSLAQVVRFGTEVVPSTWMVMGLFPVLSVVVVALAGGHRSAHLGTGTEEYRAVIRAGVGCLALVALASYALALELSRGLVVVAVPAALLLTAVGRHVLRRCVHRLRARGRCLNTVLAVGRTNAVADLVRQLERDRHCGMVVVSACVPEPPVGTTLAGTDVPVAGDLRAAARLARELDVDAVAVTSSSETAAVYLRRLSWELEGSGIELLVAPGLMEIAGPRMHVRPFIGLPLVHVEEPDFTGPKRLVKELIDRVAAGLALVVLLPVLLSVAVAVRLDSSGPVLFRQVRVGRQGRTFSMLKFRTMCVDAEQRRAELAARNQNGDGPLFKVADDPRVTRVGRVLRRYSIDELPQLCNVLTGRMSLVGPRPPLPDEVAVYDDSVARRLLVKPGLTGLWQVSGRSDLTWDEAVRLDLRYVENWSLALDLQILWKTFHAVVRPLGAY</sequence>
<dbReference type="OrthoDB" id="9808602at2"/>
<keyword evidence="4 7" id="KW-0812">Transmembrane</keyword>
<feature type="transmembrane region" description="Helical" evidence="7">
    <location>
        <begin position="324"/>
        <end position="346"/>
    </location>
</feature>
<feature type="domain" description="Bacterial sugar transferase" evidence="8">
    <location>
        <begin position="318"/>
        <end position="506"/>
    </location>
</feature>
<evidence type="ECO:0000256" key="1">
    <source>
        <dbReference type="ARBA" id="ARBA00004141"/>
    </source>
</evidence>
<accession>A0A239GF38</accession>
<name>A0A239GF38_9ACTN</name>
<evidence type="ECO:0000256" key="4">
    <source>
        <dbReference type="ARBA" id="ARBA00022692"/>
    </source>
</evidence>
<feature type="transmembrane region" description="Helical" evidence="7">
    <location>
        <begin position="148"/>
        <end position="168"/>
    </location>
</feature>
<evidence type="ECO:0000256" key="6">
    <source>
        <dbReference type="ARBA" id="ARBA00023136"/>
    </source>
</evidence>
<keyword evidence="5 7" id="KW-1133">Transmembrane helix</keyword>
<comment type="similarity">
    <text evidence="2">Belongs to the bacterial sugar transferase family.</text>
</comment>
<dbReference type="InterPro" id="IPR017475">
    <property type="entry name" value="EPS_sugar_tfrase"/>
</dbReference>
<keyword evidence="6 7" id="KW-0472">Membrane</keyword>
<organism evidence="9 10">
    <name type="scientific">Geodermatophilus saharensis</name>
    <dbReference type="NCBI Taxonomy" id="1137994"/>
    <lineage>
        <taxon>Bacteria</taxon>
        <taxon>Bacillati</taxon>
        <taxon>Actinomycetota</taxon>
        <taxon>Actinomycetes</taxon>
        <taxon>Geodermatophilales</taxon>
        <taxon>Geodermatophilaceae</taxon>
        <taxon>Geodermatophilus</taxon>
    </lineage>
</organism>
<dbReference type="Pfam" id="PF13727">
    <property type="entry name" value="CoA_binding_3"/>
    <property type="match status" value="1"/>
</dbReference>
<dbReference type="Pfam" id="PF02397">
    <property type="entry name" value="Bac_transf"/>
    <property type="match status" value="1"/>
</dbReference>
<dbReference type="GO" id="GO:0016020">
    <property type="term" value="C:membrane"/>
    <property type="evidence" value="ECO:0007669"/>
    <property type="project" value="UniProtKB-SubCell"/>
</dbReference>
<feature type="transmembrane region" description="Helical" evidence="7">
    <location>
        <begin position="88"/>
        <end position="110"/>
    </location>
</feature>
<feature type="transmembrane region" description="Helical" evidence="7">
    <location>
        <begin position="54"/>
        <end position="76"/>
    </location>
</feature>
<evidence type="ECO:0000313" key="9">
    <source>
        <dbReference type="EMBL" id="SNS67760.1"/>
    </source>
</evidence>
<feature type="transmembrane region" description="Helical" evidence="7">
    <location>
        <begin position="122"/>
        <end position="142"/>
    </location>
</feature>
<dbReference type="Proteomes" id="UP000198386">
    <property type="component" value="Unassembled WGS sequence"/>
</dbReference>
<dbReference type="GO" id="GO:0016780">
    <property type="term" value="F:phosphotransferase activity, for other substituted phosphate groups"/>
    <property type="evidence" value="ECO:0007669"/>
    <property type="project" value="TreeGrafter"/>
</dbReference>
<evidence type="ECO:0000256" key="3">
    <source>
        <dbReference type="ARBA" id="ARBA00022679"/>
    </source>
</evidence>
<evidence type="ECO:0000256" key="5">
    <source>
        <dbReference type="ARBA" id="ARBA00022989"/>
    </source>
</evidence>
<comment type="subcellular location">
    <subcellularLocation>
        <location evidence="1">Membrane</location>
        <topology evidence="1">Multi-pass membrane protein</topology>
    </subcellularLocation>
</comment>
<evidence type="ECO:0000256" key="7">
    <source>
        <dbReference type="SAM" id="Phobius"/>
    </source>
</evidence>
<dbReference type="NCBIfam" id="TIGR03025">
    <property type="entry name" value="EPS_sugtrans"/>
    <property type="match status" value="1"/>
</dbReference>
<dbReference type="PANTHER" id="PTHR30576:SF10">
    <property type="entry name" value="SLL5057 PROTEIN"/>
    <property type="match status" value="1"/>
</dbReference>
<dbReference type="PANTHER" id="PTHR30576">
    <property type="entry name" value="COLANIC BIOSYNTHESIS UDP-GLUCOSE LIPID CARRIER TRANSFERASE"/>
    <property type="match status" value="1"/>
</dbReference>
<evidence type="ECO:0000256" key="2">
    <source>
        <dbReference type="ARBA" id="ARBA00006464"/>
    </source>
</evidence>
<gene>
    <name evidence="9" type="ORF">SAMN04488107_3376</name>
</gene>
<keyword evidence="10" id="KW-1185">Reference proteome</keyword>
<evidence type="ECO:0000313" key="10">
    <source>
        <dbReference type="Proteomes" id="UP000198386"/>
    </source>
</evidence>
<proteinExistence type="inferred from homology"/>
<reference evidence="10" key="1">
    <citation type="submission" date="2017-06" db="EMBL/GenBank/DDBJ databases">
        <authorList>
            <person name="Varghese N."/>
            <person name="Submissions S."/>
        </authorList>
    </citation>
    <scope>NUCLEOTIDE SEQUENCE [LARGE SCALE GENOMIC DNA]</scope>
    <source>
        <strain evidence="10">DSM 45423</strain>
    </source>
</reference>
<keyword evidence="3 9" id="KW-0808">Transferase</keyword>
<evidence type="ECO:0000259" key="8">
    <source>
        <dbReference type="Pfam" id="PF02397"/>
    </source>
</evidence>
<dbReference type="AlphaFoldDB" id="A0A239GF38"/>